<keyword evidence="3" id="KW-1185">Reference proteome</keyword>
<reference evidence="2" key="1">
    <citation type="journal article" date="2014" name="Int. J. Syst. Evol. Microbiol.">
        <title>Complete genome sequence of Corynebacterium casei LMG S-19264T (=DSM 44701T), isolated from a smear-ripened cheese.</title>
        <authorList>
            <consortium name="US DOE Joint Genome Institute (JGI-PGF)"/>
            <person name="Walter F."/>
            <person name="Albersmeier A."/>
            <person name="Kalinowski J."/>
            <person name="Ruckert C."/>
        </authorList>
    </citation>
    <scope>NUCLEOTIDE SEQUENCE</scope>
    <source>
        <strain evidence="2">CGMCC 1.15320</strain>
    </source>
</reference>
<dbReference type="InterPro" id="IPR029069">
    <property type="entry name" value="HotDog_dom_sf"/>
</dbReference>
<evidence type="ECO:0000313" key="3">
    <source>
        <dbReference type="Proteomes" id="UP000636264"/>
    </source>
</evidence>
<dbReference type="Gene3D" id="3.10.129.10">
    <property type="entry name" value="Hotdog Thioesterase"/>
    <property type="match status" value="1"/>
</dbReference>
<dbReference type="InterPro" id="IPR002539">
    <property type="entry name" value="MaoC-like_dom"/>
</dbReference>
<comment type="caution">
    <text evidence="2">The sequence shown here is derived from an EMBL/GenBank/DDBJ whole genome shotgun (WGS) entry which is preliminary data.</text>
</comment>
<dbReference type="AlphaFoldDB" id="A0A916RRP9"/>
<evidence type="ECO:0000313" key="2">
    <source>
        <dbReference type="EMBL" id="GGA64553.1"/>
    </source>
</evidence>
<organism evidence="2 3">
    <name type="scientific">Nitratireductor aestuarii</name>
    <dbReference type="NCBI Taxonomy" id="1735103"/>
    <lineage>
        <taxon>Bacteria</taxon>
        <taxon>Pseudomonadati</taxon>
        <taxon>Pseudomonadota</taxon>
        <taxon>Alphaproteobacteria</taxon>
        <taxon>Hyphomicrobiales</taxon>
        <taxon>Phyllobacteriaceae</taxon>
        <taxon>Nitratireductor</taxon>
    </lineage>
</organism>
<dbReference type="Pfam" id="PF01575">
    <property type="entry name" value="MaoC_dehydratas"/>
    <property type="match status" value="1"/>
</dbReference>
<dbReference type="InterPro" id="IPR039375">
    <property type="entry name" value="NodN-like"/>
</dbReference>
<dbReference type="PANTHER" id="PTHR42993:SF1">
    <property type="entry name" value="MAOC-LIKE DEHYDRATASE DOMAIN-CONTAINING PROTEIN"/>
    <property type="match status" value="1"/>
</dbReference>
<sequence length="177" mass="19581">MRPVTVSVPPIICDTDGMKRMKPIAIDDAKALIGKEIGVSEWRTVTQKMIDLFADATDDHQFIHTDPERAARETPYGGTIAHGFLTLSLLSTMIFEAVPQVEGASVGVNFGFDKIRFTNMVRTGSRIRAHFVLADLKVRPSGIIECAYDVSVEIENNIKPAITARWLTLAMPDRPPE</sequence>
<dbReference type="EMBL" id="BMIF01000004">
    <property type="protein sequence ID" value="GGA64553.1"/>
    <property type="molecule type" value="Genomic_DNA"/>
</dbReference>
<reference evidence="2" key="2">
    <citation type="submission" date="2020-09" db="EMBL/GenBank/DDBJ databases">
        <authorList>
            <person name="Sun Q."/>
            <person name="Zhou Y."/>
        </authorList>
    </citation>
    <scope>NUCLEOTIDE SEQUENCE</scope>
    <source>
        <strain evidence="2">CGMCC 1.15320</strain>
    </source>
</reference>
<feature type="domain" description="MaoC-like" evidence="1">
    <location>
        <begin position="31"/>
        <end position="135"/>
    </location>
</feature>
<dbReference type="PANTHER" id="PTHR42993">
    <property type="entry name" value="MAOC-LIKE DEHYDRATASE DOMAIN-CONTAINING PROTEIN"/>
    <property type="match status" value="1"/>
</dbReference>
<dbReference type="CDD" id="cd03450">
    <property type="entry name" value="NodN"/>
    <property type="match status" value="1"/>
</dbReference>
<proteinExistence type="predicted"/>
<dbReference type="Proteomes" id="UP000636264">
    <property type="component" value="Unassembled WGS sequence"/>
</dbReference>
<protein>
    <submittedName>
        <fullName evidence="2">Nodulation protein NodN</fullName>
    </submittedName>
</protein>
<dbReference type="SUPFAM" id="SSF54637">
    <property type="entry name" value="Thioesterase/thiol ester dehydrase-isomerase"/>
    <property type="match status" value="1"/>
</dbReference>
<accession>A0A916RRP9</accession>
<evidence type="ECO:0000259" key="1">
    <source>
        <dbReference type="Pfam" id="PF01575"/>
    </source>
</evidence>
<gene>
    <name evidence="2" type="ORF">GCM10011385_17890</name>
</gene>
<name>A0A916RRP9_9HYPH</name>